<keyword evidence="3" id="KW-1185">Reference proteome</keyword>
<dbReference type="Pfam" id="PF10069">
    <property type="entry name" value="DICT"/>
    <property type="match status" value="1"/>
</dbReference>
<evidence type="ECO:0000313" key="3">
    <source>
        <dbReference type="Proteomes" id="UP001067235"/>
    </source>
</evidence>
<dbReference type="InterPro" id="IPR019278">
    <property type="entry name" value="DICT_dom"/>
</dbReference>
<dbReference type="PANTHER" id="PTHR33121:SF76">
    <property type="entry name" value="SIGNALING PROTEIN"/>
    <property type="match status" value="1"/>
</dbReference>
<gene>
    <name evidence="2" type="ORF">O4213_14735</name>
</gene>
<dbReference type="PROSITE" id="PS50883">
    <property type="entry name" value="EAL"/>
    <property type="match status" value="1"/>
</dbReference>
<dbReference type="InterPro" id="IPR050706">
    <property type="entry name" value="Cyclic-di-GMP_PDE-like"/>
</dbReference>
<reference evidence="2" key="1">
    <citation type="submission" date="2022-12" db="EMBL/GenBank/DDBJ databases">
        <authorList>
            <person name="Krivoruchko A.V."/>
            <person name="Elkin A."/>
        </authorList>
    </citation>
    <scope>NUCLEOTIDE SEQUENCE</scope>
    <source>
        <strain evidence="2">IEGM 1388</strain>
    </source>
</reference>
<organism evidence="2 3">
    <name type="scientific">Gordonia rubripertincta</name>
    <name type="common">Rhodococcus corallinus</name>
    <dbReference type="NCBI Taxonomy" id="36822"/>
    <lineage>
        <taxon>Bacteria</taxon>
        <taxon>Bacillati</taxon>
        <taxon>Actinomycetota</taxon>
        <taxon>Actinomycetes</taxon>
        <taxon>Mycobacteriales</taxon>
        <taxon>Gordoniaceae</taxon>
        <taxon>Gordonia</taxon>
    </lineage>
</organism>
<evidence type="ECO:0000259" key="1">
    <source>
        <dbReference type="PROSITE" id="PS50883"/>
    </source>
</evidence>
<dbReference type="RefSeq" id="WP_301572010.1">
    <property type="nucleotide sequence ID" value="NZ_JAPWIE010000004.1"/>
</dbReference>
<name>A0ABT4MWQ6_GORRU</name>
<dbReference type="PANTHER" id="PTHR33121">
    <property type="entry name" value="CYCLIC DI-GMP PHOSPHODIESTERASE PDEF"/>
    <property type="match status" value="1"/>
</dbReference>
<feature type="domain" description="EAL" evidence="1">
    <location>
        <begin position="18"/>
        <end position="269"/>
    </location>
</feature>
<proteinExistence type="predicted"/>
<dbReference type="InterPro" id="IPR001633">
    <property type="entry name" value="EAL_dom"/>
</dbReference>
<sequence length="431" mass="46043">MKNPGNDPAQRPVPARSDITQESLVERVLESPASVLQVRPLYQPIVDLGADSVVGAEALARWPHAPGVDPSLVIERSRALGRVSEVDRACRNAALDTVTSLGYLDDGMTIFVNVEPDALIDRPPDSGNIFDTSTSGLRVVLELTERALLGNPAQLLNVVADARHRGLGIALDDVGRNADSLTLLSLIAPDVVKLDGTLIAGSPSHEQLHIIMAVSAYAEATGAVILAEGIETEAHLQRAVDLGATLGQGWLLGRPAELPPTRWPPVPAGRRVHLSGNPLHIPAKPSDLLDADPPRTATRPVLVRYSHYFEEQALASGEPLTILANFQQAVHFTGADQQRYGELAASNSLVAVVAVDMPTEPAPGVRGTAIPNDHPLAREWTVIVLGRHFFAALIAFDPGPEDGTEREYTYAITHDRLTVVAAARALLQHLG</sequence>
<dbReference type="SUPFAM" id="SSF141868">
    <property type="entry name" value="EAL domain-like"/>
    <property type="match status" value="1"/>
</dbReference>
<comment type="caution">
    <text evidence="2">The sequence shown here is derived from an EMBL/GenBank/DDBJ whole genome shotgun (WGS) entry which is preliminary data.</text>
</comment>
<evidence type="ECO:0000313" key="2">
    <source>
        <dbReference type="EMBL" id="MCZ4551244.1"/>
    </source>
</evidence>
<accession>A0ABT4MWQ6</accession>
<dbReference type="SMART" id="SM00052">
    <property type="entry name" value="EAL"/>
    <property type="match status" value="1"/>
</dbReference>
<protein>
    <submittedName>
        <fullName evidence="2">EAL domain-containing protein</fullName>
    </submittedName>
</protein>
<dbReference type="EMBL" id="JAPWIE010000004">
    <property type="protein sequence ID" value="MCZ4551244.1"/>
    <property type="molecule type" value="Genomic_DNA"/>
</dbReference>
<dbReference type="CDD" id="cd01948">
    <property type="entry name" value="EAL"/>
    <property type="match status" value="1"/>
</dbReference>
<dbReference type="InterPro" id="IPR035919">
    <property type="entry name" value="EAL_sf"/>
</dbReference>
<dbReference type="Proteomes" id="UP001067235">
    <property type="component" value="Unassembled WGS sequence"/>
</dbReference>
<dbReference type="Pfam" id="PF00563">
    <property type="entry name" value="EAL"/>
    <property type="match status" value="1"/>
</dbReference>
<dbReference type="Gene3D" id="3.20.20.450">
    <property type="entry name" value="EAL domain"/>
    <property type="match status" value="1"/>
</dbReference>